<protein>
    <submittedName>
        <fullName evidence="2">Uncharacterized protein</fullName>
    </submittedName>
</protein>
<accession>A0A6L2NT32</accession>
<reference evidence="2" key="1">
    <citation type="journal article" date="2019" name="Sci. Rep.">
        <title>Draft genome of Tanacetum cinerariifolium, the natural source of mosquito coil.</title>
        <authorList>
            <person name="Yamashiro T."/>
            <person name="Shiraishi A."/>
            <person name="Satake H."/>
            <person name="Nakayama K."/>
        </authorList>
    </citation>
    <scope>NUCLEOTIDE SEQUENCE</scope>
</reference>
<proteinExistence type="predicted"/>
<feature type="compositionally biased region" description="Polar residues" evidence="1">
    <location>
        <begin position="1"/>
        <end position="15"/>
    </location>
</feature>
<sequence>MSITSGNRPRNTTDPSVAVTKSLASDYDSTDESSVCSTTLPLLEKLAGANPVSGPRTIKSILKSNSTFKTKTLKGVIVNEPSLAPAKGNISTLVSKTNSAPAGKLKNVKIKDDPPLAIVMKELNELKLQISKN</sequence>
<organism evidence="2">
    <name type="scientific">Tanacetum cinerariifolium</name>
    <name type="common">Dalmatian daisy</name>
    <name type="synonym">Chrysanthemum cinerariifolium</name>
    <dbReference type="NCBI Taxonomy" id="118510"/>
    <lineage>
        <taxon>Eukaryota</taxon>
        <taxon>Viridiplantae</taxon>
        <taxon>Streptophyta</taxon>
        <taxon>Embryophyta</taxon>
        <taxon>Tracheophyta</taxon>
        <taxon>Spermatophyta</taxon>
        <taxon>Magnoliopsida</taxon>
        <taxon>eudicotyledons</taxon>
        <taxon>Gunneridae</taxon>
        <taxon>Pentapetalae</taxon>
        <taxon>asterids</taxon>
        <taxon>campanulids</taxon>
        <taxon>Asterales</taxon>
        <taxon>Asteraceae</taxon>
        <taxon>Asteroideae</taxon>
        <taxon>Anthemideae</taxon>
        <taxon>Anthemidinae</taxon>
        <taxon>Tanacetum</taxon>
    </lineage>
</organism>
<dbReference type="EMBL" id="BKCJ010009598">
    <property type="protein sequence ID" value="GEU87714.1"/>
    <property type="molecule type" value="Genomic_DNA"/>
</dbReference>
<gene>
    <name evidence="2" type="ORF">Tci_059692</name>
</gene>
<feature type="region of interest" description="Disordered" evidence="1">
    <location>
        <begin position="1"/>
        <end position="33"/>
    </location>
</feature>
<evidence type="ECO:0000256" key="1">
    <source>
        <dbReference type="SAM" id="MobiDB-lite"/>
    </source>
</evidence>
<name>A0A6L2NT32_TANCI</name>
<dbReference type="AlphaFoldDB" id="A0A6L2NT32"/>
<comment type="caution">
    <text evidence="2">The sequence shown here is derived from an EMBL/GenBank/DDBJ whole genome shotgun (WGS) entry which is preliminary data.</text>
</comment>
<evidence type="ECO:0000313" key="2">
    <source>
        <dbReference type="EMBL" id="GEU87714.1"/>
    </source>
</evidence>